<comment type="caution">
    <text evidence="2">The sequence shown here is derived from an EMBL/GenBank/DDBJ whole genome shotgun (WGS) entry which is preliminary data.</text>
</comment>
<evidence type="ECO:0000256" key="1">
    <source>
        <dbReference type="SAM" id="MobiDB-lite"/>
    </source>
</evidence>
<dbReference type="AlphaFoldDB" id="A0A4S4AP19"/>
<evidence type="ECO:0000313" key="2">
    <source>
        <dbReference type="EMBL" id="THF61409.1"/>
    </source>
</evidence>
<feature type="compositionally biased region" description="Low complexity" evidence="1">
    <location>
        <begin position="30"/>
        <end position="40"/>
    </location>
</feature>
<organism evidence="2 3">
    <name type="scientific">Pseudothauera nasutitermitis</name>
    <dbReference type="NCBI Taxonomy" id="2565930"/>
    <lineage>
        <taxon>Bacteria</taxon>
        <taxon>Pseudomonadati</taxon>
        <taxon>Pseudomonadota</taxon>
        <taxon>Betaproteobacteria</taxon>
        <taxon>Rhodocyclales</taxon>
        <taxon>Zoogloeaceae</taxon>
        <taxon>Pseudothauera</taxon>
    </lineage>
</organism>
<dbReference type="EMBL" id="SSOC01000009">
    <property type="protein sequence ID" value="THF61409.1"/>
    <property type="molecule type" value="Genomic_DNA"/>
</dbReference>
<dbReference type="Proteomes" id="UP000308430">
    <property type="component" value="Unassembled WGS sequence"/>
</dbReference>
<accession>A0A4S4AP19</accession>
<gene>
    <name evidence="2" type="ORF">E6C76_20215</name>
</gene>
<proteinExistence type="predicted"/>
<protein>
    <submittedName>
        <fullName evidence="2">Uncharacterized protein</fullName>
    </submittedName>
</protein>
<feature type="region of interest" description="Disordered" evidence="1">
    <location>
        <begin position="1"/>
        <end position="68"/>
    </location>
</feature>
<sequence>MPTISATSRCAVPPRSRPATQRTRRRRWKSSASGRSSCSRPKCSASRREGARPSARAMGWSAPIWSGT</sequence>
<evidence type="ECO:0000313" key="3">
    <source>
        <dbReference type="Proteomes" id="UP000308430"/>
    </source>
</evidence>
<reference evidence="2 3" key="1">
    <citation type="submission" date="2019-04" db="EMBL/GenBank/DDBJ databases">
        <title>Azoarcus nasutitermitis sp. nov. isolated from termite nest.</title>
        <authorList>
            <person name="Lin S.-Y."/>
            <person name="Hameed A."/>
            <person name="Hsu Y.-H."/>
            <person name="Young C.-C."/>
        </authorList>
    </citation>
    <scope>NUCLEOTIDE SEQUENCE [LARGE SCALE GENOMIC DNA]</scope>
    <source>
        <strain evidence="2 3">CC-YHH838</strain>
    </source>
</reference>
<name>A0A4S4AP19_9RHOO</name>
<keyword evidence="3" id="KW-1185">Reference proteome</keyword>